<protein>
    <submittedName>
        <fullName evidence="1">Uncharacterized protein</fullName>
    </submittedName>
</protein>
<accession>A0A6G3Y1N1</accession>
<organism evidence="1">
    <name type="scientific">Streptomyces sp. SID7499</name>
    <dbReference type="NCBI Taxonomy" id="2706086"/>
    <lineage>
        <taxon>Bacteria</taxon>
        <taxon>Bacillati</taxon>
        <taxon>Actinomycetota</taxon>
        <taxon>Actinomycetes</taxon>
        <taxon>Kitasatosporales</taxon>
        <taxon>Streptomycetaceae</taxon>
        <taxon>Streptomyces</taxon>
    </lineage>
</organism>
<gene>
    <name evidence="1" type="ORF">G3M58_97185</name>
</gene>
<proteinExistence type="predicted"/>
<feature type="non-terminal residue" evidence="1">
    <location>
        <position position="1"/>
    </location>
</feature>
<sequence length="97" mass="10877">RALIELGYEGVSIEQVLEQRLRRDAYGPRATTAVVLAAVEDATLYLRSRRLADELGNRALEVLTSERTVDGAPEVLRRVRGLLAYYRTGEPVLPPWV</sequence>
<reference evidence="1" key="1">
    <citation type="submission" date="2020-01" db="EMBL/GenBank/DDBJ databases">
        <title>Insect and environment-associated Actinomycetes.</title>
        <authorList>
            <person name="Currrie C."/>
            <person name="Chevrette M."/>
            <person name="Carlson C."/>
            <person name="Stubbendieck R."/>
            <person name="Wendt-Pienkowski E."/>
        </authorList>
    </citation>
    <scope>NUCLEOTIDE SEQUENCE</scope>
    <source>
        <strain evidence="1">SID7499</strain>
    </source>
</reference>
<name>A0A6G3Y1N1_9ACTN</name>
<dbReference type="AlphaFoldDB" id="A0A6G3Y1N1"/>
<dbReference type="EMBL" id="JAAGMN010010564">
    <property type="protein sequence ID" value="NEE23784.1"/>
    <property type="molecule type" value="Genomic_DNA"/>
</dbReference>
<feature type="non-terminal residue" evidence="1">
    <location>
        <position position="97"/>
    </location>
</feature>
<comment type="caution">
    <text evidence="1">The sequence shown here is derived from an EMBL/GenBank/DDBJ whole genome shotgun (WGS) entry which is preliminary data.</text>
</comment>
<evidence type="ECO:0000313" key="1">
    <source>
        <dbReference type="EMBL" id="NEE23784.1"/>
    </source>
</evidence>